<dbReference type="Pfam" id="PF02421">
    <property type="entry name" value="FeoB_N"/>
    <property type="match status" value="1"/>
</dbReference>
<feature type="transmembrane region" description="Helical" evidence="13">
    <location>
        <begin position="278"/>
        <end position="302"/>
    </location>
</feature>
<evidence type="ECO:0000256" key="5">
    <source>
        <dbReference type="ARBA" id="ARBA00022692"/>
    </source>
</evidence>
<proteinExistence type="inferred from homology"/>
<evidence type="ECO:0000256" key="9">
    <source>
        <dbReference type="ARBA" id="ARBA00023065"/>
    </source>
</evidence>
<evidence type="ECO:0000256" key="3">
    <source>
        <dbReference type="ARBA" id="ARBA00022475"/>
    </source>
</evidence>
<keyword evidence="2 13" id="KW-0813">Transport</keyword>
<evidence type="ECO:0000256" key="4">
    <source>
        <dbReference type="ARBA" id="ARBA00022496"/>
    </source>
</evidence>
<dbReference type="EMBL" id="SHME01000006">
    <property type="protein sequence ID" value="TAA17085.1"/>
    <property type="molecule type" value="Genomic_DNA"/>
</dbReference>
<evidence type="ECO:0000256" key="7">
    <source>
        <dbReference type="ARBA" id="ARBA00022989"/>
    </source>
</evidence>
<dbReference type="Pfam" id="PF07670">
    <property type="entry name" value="Gate"/>
    <property type="match status" value="2"/>
</dbReference>
<feature type="transmembrane region" description="Helical" evidence="13">
    <location>
        <begin position="222"/>
        <end position="243"/>
    </location>
</feature>
<comment type="caution">
    <text evidence="15">The sequence shown here is derived from an EMBL/GenBank/DDBJ whole genome shotgun (WGS) entry which is preliminary data.</text>
</comment>
<keyword evidence="5 13" id="KW-0812">Transmembrane</keyword>
<comment type="function">
    <text evidence="13">Probable transporter of a GTP-driven Fe(2+) uptake system.</text>
</comment>
<keyword evidence="10 13" id="KW-0342">GTP-binding</keyword>
<comment type="subcellular location">
    <subcellularLocation>
        <location evidence="13">Cell inner membrane</location>
        <topology evidence="13">Multi-pass membrane protein</topology>
    </subcellularLocation>
    <subcellularLocation>
        <location evidence="1">Cell membrane</location>
        <topology evidence="1">Multi-pass membrane protein</topology>
    </subcellularLocation>
</comment>
<keyword evidence="4 13" id="KW-0410">Iron transport</keyword>
<dbReference type="PRINTS" id="PR00326">
    <property type="entry name" value="GTP1OBG"/>
</dbReference>
<evidence type="ECO:0000313" key="16">
    <source>
        <dbReference type="Proteomes" id="UP000293089"/>
    </source>
</evidence>
<name>A0ABY1WA66_9GAMM</name>
<dbReference type="Pfam" id="PF07664">
    <property type="entry name" value="FeoB_C"/>
    <property type="match status" value="1"/>
</dbReference>
<keyword evidence="9" id="KW-0406">Ion transport</keyword>
<keyword evidence="7 13" id="KW-1133">Transmembrane helix</keyword>
<dbReference type="Gene3D" id="3.40.50.300">
    <property type="entry name" value="P-loop containing nucleotide triphosphate hydrolases"/>
    <property type="match status" value="1"/>
</dbReference>
<dbReference type="InterPro" id="IPR027417">
    <property type="entry name" value="P-loop_NTPase"/>
</dbReference>
<dbReference type="InterPro" id="IPR011642">
    <property type="entry name" value="Gate_dom"/>
</dbReference>
<organism evidence="15 16">
    <name type="scientific">Pseudoxanthomonas winnipegensis</name>
    <dbReference type="NCBI Taxonomy" id="2480810"/>
    <lineage>
        <taxon>Bacteria</taxon>
        <taxon>Pseudomonadati</taxon>
        <taxon>Pseudomonadota</taxon>
        <taxon>Gammaproteobacteria</taxon>
        <taxon>Lysobacterales</taxon>
        <taxon>Lysobacteraceae</taxon>
        <taxon>Pseudoxanthomonas</taxon>
    </lineage>
</organism>
<evidence type="ECO:0000256" key="11">
    <source>
        <dbReference type="ARBA" id="ARBA00023136"/>
    </source>
</evidence>
<comment type="caution">
    <text evidence="13">Lacks conserved residue(s) required for the propagation of feature annotation.</text>
</comment>
<dbReference type="PROSITE" id="PS51711">
    <property type="entry name" value="G_FEOB"/>
    <property type="match status" value="1"/>
</dbReference>
<dbReference type="InterPro" id="IPR050860">
    <property type="entry name" value="FeoB_GTPase"/>
</dbReference>
<evidence type="ECO:0000313" key="15">
    <source>
        <dbReference type="EMBL" id="TAA17085.1"/>
    </source>
</evidence>
<dbReference type="InterPro" id="IPR011640">
    <property type="entry name" value="Fe2_transport_prot_B_C"/>
</dbReference>
<keyword evidence="8 13" id="KW-0408">Iron</keyword>
<dbReference type="InterPro" id="IPR030389">
    <property type="entry name" value="G_FEOB_dom"/>
</dbReference>
<dbReference type="PANTHER" id="PTHR43185:SF1">
    <property type="entry name" value="FE(2+) TRANSPORTER FEOB"/>
    <property type="match status" value="1"/>
</dbReference>
<evidence type="ECO:0000259" key="14">
    <source>
        <dbReference type="PROSITE" id="PS51711"/>
    </source>
</evidence>
<sequence>MNTAAAPQRLALIGNPNCGKTALFNLLTGSRQKVANYAGVTVERKEGRFTGVNGQTYALLDLPGAYSLNAASLDEAITRDLCRGFLPGESRPDALVCVVDATNLRLNLRFVLEVLRLGLPVILAINMADAARRRGIQIDLDVLQRELGIPVVETVAVKSNGARALLEQIDRMAAQPQLPSHVLPEDADLHAETRRLLSLAVSMPTRTARVDDTLDRWLLHPVFGLLALAVVMFLIFQAVYAWAAPLMDAIDAGTAWLGGWVGGALPEGPLNSLLTDGIIAGLGGVIVFLPQILILFAFILALEESGYLPRAAFLLDRLMSKAGLSGRSFIPLLSSFACAIPGIMATRSIQDPRDRLATILVAPLMTCSARLPVYALLIGAFIPQRQVGGVFNLQGLVLFGLYVAAIVSALVVAWVMKRWRRDKSEHPLLLELPSYRIPHLRDLALGLYERAMIFLKRVGGIILALTVLLWFLLSFPGAPADATLPPIDYSFAGRIGHALSYVFAPLGFNWQICIALIPGLAAREVAVSSLATVYALSAGDDDAKAQALAPLIHDGWSLATALSLLVWYIYAPMCLSTLATIKRETNSWKRMAVSAGYLFALAYIASLLTYQVAVMLGAG</sequence>
<dbReference type="SUPFAM" id="SSF52540">
    <property type="entry name" value="P-loop containing nucleoside triphosphate hydrolases"/>
    <property type="match status" value="1"/>
</dbReference>
<evidence type="ECO:0000256" key="12">
    <source>
        <dbReference type="NCBIfam" id="TIGR00437"/>
    </source>
</evidence>
<accession>A0ABY1WA66</accession>
<dbReference type="Proteomes" id="UP000293089">
    <property type="component" value="Unassembled WGS sequence"/>
</dbReference>
<evidence type="ECO:0000256" key="8">
    <source>
        <dbReference type="ARBA" id="ARBA00023004"/>
    </source>
</evidence>
<dbReference type="CDD" id="cd01879">
    <property type="entry name" value="FeoB"/>
    <property type="match status" value="1"/>
</dbReference>
<evidence type="ECO:0000256" key="13">
    <source>
        <dbReference type="RuleBase" id="RU362098"/>
    </source>
</evidence>
<dbReference type="InterPro" id="IPR003373">
    <property type="entry name" value="Fe2_transport_prot-B"/>
</dbReference>
<dbReference type="PANTHER" id="PTHR43185">
    <property type="entry name" value="FERROUS IRON TRANSPORT PROTEIN B"/>
    <property type="match status" value="1"/>
</dbReference>
<keyword evidence="3" id="KW-1003">Cell membrane</keyword>
<comment type="similarity">
    <text evidence="13">Belongs to the TRAFAC class TrmE-Era-EngA-EngB-Septin-like GTPase superfamily. FeoB GTPase (TC 9.A.8) family.</text>
</comment>
<feature type="transmembrane region" description="Helical" evidence="13">
    <location>
        <begin position="556"/>
        <end position="579"/>
    </location>
</feature>
<dbReference type="RefSeq" id="WP_130531264.1">
    <property type="nucleotide sequence ID" value="NZ_SHMD01000004.1"/>
</dbReference>
<feature type="transmembrane region" description="Helical" evidence="13">
    <location>
        <begin position="458"/>
        <end position="478"/>
    </location>
</feature>
<feature type="transmembrane region" description="Helical" evidence="13">
    <location>
        <begin position="394"/>
        <end position="416"/>
    </location>
</feature>
<dbReference type="InterPro" id="IPR006073">
    <property type="entry name" value="GTP-bd"/>
</dbReference>
<protein>
    <recommendedName>
        <fullName evidence="12 13">Ferrous iron transport protein B</fullName>
    </recommendedName>
</protein>
<keyword evidence="6" id="KW-0547">Nucleotide-binding</keyword>
<dbReference type="NCBIfam" id="TIGR00437">
    <property type="entry name" value="feoB"/>
    <property type="match status" value="1"/>
</dbReference>
<evidence type="ECO:0000256" key="2">
    <source>
        <dbReference type="ARBA" id="ARBA00022448"/>
    </source>
</evidence>
<evidence type="ECO:0000256" key="10">
    <source>
        <dbReference type="ARBA" id="ARBA00023134"/>
    </source>
</evidence>
<reference evidence="15 16" key="1">
    <citation type="submission" date="2019-02" db="EMBL/GenBank/DDBJ databases">
        <title>WGS of Pseudoxanthomonas species novum from clinical isolates.</title>
        <authorList>
            <person name="Bernier A.-M."/>
            <person name="Bernard K."/>
            <person name="Vachon A."/>
        </authorList>
    </citation>
    <scope>NUCLEOTIDE SEQUENCE [LARGE SCALE GENOMIC DNA]</scope>
    <source>
        <strain evidence="16">NML 170316</strain>
    </source>
</reference>
<keyword evidence="16" id="KW-1185">Reference proteome</keyword>
<evidence type="ECO:0000256" key="6">
    <source>
        <dbReference type="ARBA" id="ARBA00022741"/>
    </source>
</evidence>
<feature type="transmembrane region" description="Helical" evidence="13">
    <location>
        <begin position="356"/>
        <end position="382"/>
    </location>
</feature>
<feature type="transmembrane region" description="Helical" evidence="13">
    <location>
        <begin position="591"/>
        <end position="613"/>
    </location>
</feature>
<feature type="domain" description="FeoB-type G" evidence="14">
    <location>
        <begin position="7"/>
        <end position="175"/>
    </location>
</feature>
<gene>
    <name evidence="15" type="primary">feoB</name>
    <name evidence="15" type="ORF">EA658_18780</name>
</gene>
<keyword evidence="11 13" id="KW-0472">Membrane</keyword>
<evidence type="ECO:0000256" key="1">
    <source>
        <dbReference type="ARBA" id="ARBA00004651"/>
    </source>
</evidence>